<keyword evidence="3 7" id="KW-0812">Transmembrane</keyword>
<feature type="domain" description="RCK C-terminal" evidence="8">
    <location>
        <begin position="211"/>
        <end position="295"/>
    </location>
</feature>
<dbReference type="Proteomes" id="UP000031572">
    <property type="component" value="Unassembled WGS sequence"/>
</dbReference>
<dbReference type="RefSeq" id="WP_040039828.1">
    <property type="nucleotide sequence ID" value="NZ_JWJG01000028.1"/>
</dbReference>
<dbReference type="GO" id="GO:0006813">
    <property type="term" value="P:potassium ion transport"/>
    <property type="evidence" value="ECO:0007669"/>
    <property type="project" value="InterPro"/>
</dbReference>
<dbReference type="PROSITE" id="PS51202">
    <property type="entry name" value="RCK_C"/>
    <property type="match status" value="2"/>
</dbReference>
<feature type="transmembrane region" description="Helical" evidence="7">
    <location>
        <begin position="541"/>
        <end position="559"/>
    </location>
</feature>
<reference evidence="9 10" key="1">
    <citation type="submission" date="2014-12" db="EMBL/GenBank/DDBJ databases">
        <title>Denitrispirillum autotrophicum gen. nov., sp. nov., Denitrifying, Facultatively Autotrophic Bacteria Isolated from Rice Paddy Soil.</title>
        <authorList>
            <person name="Ishii S."/>
            <person name="Ashida N."/>
            <person name="Ohno H."/>
            <person name="Otsuka S."/>
            <person name="Yokota A."/>
            <person name="Senoo K."/>
        </authorList>
    </citation>
    <scope>NUCLEOTIDE SEQUENCE [LARGE SCALE GENOMIC DNA]</scope>
    <source>
        <strain evidence="9 10">TSA66</strain>
    </source>
</reference>
<evidence type="ECO:0000256" key="5">
    <source>
        <dbReference type="ARBA" id="ARBA00022989"/>
    </source>
</evidence>
<dbReference type="Pfam" id="PF03600">
    <property type="entry name" value="CitMHS"/>
    <property type="match status" value="1"/>
</dbReference>
<feature type="transmembrane region" description="Helical" evidence="7">
    <location>
        <begin position="517"/>
        <end position="534"/>
    </location>
</feature>
<dbReference type="GO" id="GO:0008324">
    <property type="term" value="F:monoatomic cation transmembrane transporter activity"/>
    <property type="evidence" value="ECO:0007669"/>
    <property type="project" value="InterPro"/>
</dbReference>
<dbReference type="InterPro" id="IPR004680">
    <property type="entry name" value="Cit_transptr-like_dom"/>
</dbReference>
<dbReference type="PANTHER" id="PTHR43652">
    <property type="entry name" value="BASIC AMINO ACID ANTIPORTER YFCC-RELATED"/>
    <property type="match status" value="1"/>
</dbReference>
<accession>A0A0C2BIF8</accession>
<feature type="transmembrane region" description="Helical" evidence="7">
    <location>
        <begin position="6"/>
        <end position="24"/>
    </location>
</feature>
<dbReference type="InterPro" id="IPR051679">
    <property type="entry name" value="DASS-Related_Transporters"/>
</dbReference>
<dbReference type="InterPro" id="IPR036721">
    <property type="entry name" value="RCK_C_sf"/>
</dbReference>
<dbReference type="GO" id="GO:0005886">
    <property type="term" value="C:plasma membrane"/>
    <property type="evidence" value="ECO:0007669"/>
    <property type="project" value="TreeGrafter"/>
</dbReference>
<keyword evidence="6 7" id="KW-0472">Membrane</keyword>
<dbReference type="STRING" id="709839.TSA66_09560"/>
<evidence type="ECO:0000256" key="2">
    <source>
        <dbReference type="ARBA" id="ARBA00022448"/>
    </source>
</evidence>
<dbReference type="InterPro" id="IPR006037">
    <property type="entry name" value="RCK_C"/>
</dbReference>
<evidence type="ECO:0000256" key="1">
    <source>
        <dbReference type="ARBA" id="ARBA00004141"/>
    </source>
</evidence>
<feature type="transmembrane region" description="Helical" evidence="7">
    <location>
        <begin position="456"/>
        <end position="474"/>
    </location>
</feature>
<dbReference type="AlphaFoldDB" id="A0A0C2BIF8"/>
<organism evidence="9 10">
    <name type="scientific">Noviherbaspirillum autotrophicum</name>
    <dbReference type="NCBI Taxonomy" id="709839"/>
    <lineage>
        <taxon>Bacteria</taxon>
        <taxon>Pseudomonadati</taxon>
        <taxon>Pseudomonadota</taxon>
        <taxon>Betaproteobacteria</taxon>
        <taxon>Burkholderiales</taxon>
        <taxon>Oxalobacteraceae</taxon>
        <taxon>Noviherbaspirillum</taxon>
    </lineage>
</organism>
<comment type="subcellular location">
    <subcellularLocation>
        <location evidence="1">Membrane</location>
        <topology evidence="1">Multi-pass membrane protein</topology>
    </subcellularLocation>
</comment>
<keyword evidence="2" id="KW-0813">Transport</keyword>
<gene>
    <name evidence="9" type="ORF">TSA66_09560</name>
</gene>
<comment type="caution">
    <text evidence="9">The sequence shown here is derived from an EMBL/GenBank/DDBJ whole genome shotgun (WGS) entry which is preliminary data.</text>
</comment>
<feature type="domain" description="RCK C-terminal" evidence="8">
    <location>
        <begin position="310"/>
        <end position="394"/>
    </location>
</feature>
<keyword evidence="5 7" id="KW-1133">Transmembrane helix</keyword>
<evidence type="ECO:0000256" key="6">
    <source>
        <dbReference type="ARBA" id="ARBA00023136"/>
    </source>
</evidence>
<dbReference type="SUPFAM" id="SSF116726">
    <property type="entry name" value="TrkA C-terminal domain-like"/>
    <property type="match status" value="2"/>
</dbReference>
<feature type="transmembrane region" description="Helical" evidence="7">
    <location>
        <begin position="31"/>
        <end position="48"/>
    </location>
</feature>
<protein>
    <recommendedName>
        <fullName evidence="8">RCK C-terminal domain-containing protein</fullName>
    </recommendedName>
</protein>
<feature type="transmembrane region" description="Helical" evidence="7">
    <location>
        <begin position="60"/>
        <end position="78"/>
    </location>
</feature>
<sequence length="600" mass="63474">MPTLDAQQIIVFLIAGGALALLVTEWLRVDIVAVLIILALAISGILKPQEAFSGLSSEPAVIVAAIFVLSRALQLSGLSDLITDWILRAAGKSESRVLAVMMLGVSAFSTFTEHVTPTAIMMPALLKLSRERGIPASKLLMPLSFAASLGSTIALIGAPAFLFSSTLLQQAGRPGLSLFSITPIGLTLSLLGVLYVLLIGRFLLPAHKGRGAGNDLFQEDRYLAELTVLPDSALVGTHLEQLRSAGLGSFELIKWLRNGESLRRPFGKQVLEPGDTLLIHLTSDELATLRQEPDGLKLKPVDQFDRPGAHSEGPGEELSAHMVQAVVMPRSQLVGATIRELGLQRKYGVVALAVSRAGTPASEEIDRVRLRVGDVLVLEGDEDEIQQLTRDQPGLMLAPFPGQPRPRKARVAAAIMVITIGLASASILPLPVVLVAGALAMVLVGCVTVNQAYQAIDTRIFIFIAGAIPLGLAMQKTGAAERIAHLLQGVMGGWPPMATLFALFAVAALVTQVLSDAGTLSIFGPVAIALAHALNRAPEPYVLAIAFAAVTGFVTPIAHWGNLLVFGPGNYRFSDFVKVGTPLTVLIGLAVAWLAPIVFA</sequence>
<keyword evidence="10" id="KW-1185">Reference proteome</keyword>
<feature type="transmembrane region" description="Helical" evidence="7">
    <location>
        <begin position="579"/>
        <end position="599"/>
    </location>
</feature>
<feature type="transmembrane region" description="Helical" evidence="7">
    <location>
        <begin position="411"/>
        <end position="444"/>
    </location>
</feature>
<evidence type="ECO:0000256" key="7">
    <source>
        <dbReference type="SAM" id="Phobius"/>
    </source>
</evidence>
<feature type="transmembrane region" description="Helical" evidence="7">
    <location>
        <begin position="486"/>
        <end position="511"/>
    </location>
</feature>
<dbReference type="PANTHER" id="PTHR43652:SF2">
    <property type="entry name" value="BASIC AMINO ACID ANTIPORTER YFCC-RELATED"/>
    <property type="match status" value="1"/>
</dbReference>
<dbReference type="Pfam" id="PF02080">
    <property type="entry name" value="TrkA_C"/>
    <property type="match status" value="2"/>
</dbReference>
<evidence type="ECO:0000256" key="4">
    <source>
        <dbReference type="ARBA" id="ARBA00022737"/>
    </source>
</evidence>
<feature type="transmembrane region" description="Helical" evidence="7">
    <location>
        <begin position="175"/>
        <end position="198"/>
    </location>
</feature>
<proteinExistence type="predicted"/>
<name>A0A0C2BIF8_9BURK</name>
<feature type="transmembrane region" description="Helical" evidence="7">
    <location>
        <begin position="139"/>
        <end position="163"/>
    </location>
</feature>
<evidence type="ECO:0000256" key="3">
    <source>
        <dbReference type="ARBA" id="ARBA00022692"/>
    </source>
</evidence>
<evidence type="ECO:0000313" key="9">
    <source>
        <dbReference type="EMBL" id="KIF81005.1"/>
    </source>
</evidence>
<evidence type="ECO:0000313" key="10">
    <source>
        <dbReference type="Proteomes" id="UP000031572"/>
    </source>
</evidence>
<keyword evidence="4" id="KW-0677">Repeat</keyword>
<evidence type="ECO:0000259" key="8">
    <source>
        <dbReference type="PROSITE" id="PS51202"/>
    </source>
</evidence>
<dbReference type="Gene3D" id="3.30.70.1450">
    <property type="entry name" value="Regulator of K+ conductance, C-terminal domain"/>
    <property type="match status" value="2"/>
</dbReference>
<dbReference type="EMBL" id="JWJG01000028">
    <property type="protein sequence ID" value="KIF81005.1"/>
    <property type="molecule type" value="Genomic_DNA"/>
</dbReference>